<dbReference type="CDD" id="cd21217">
    <property type="entry name" value="CH_PLS_FIM_rpt1"/>
    <property type="match status" value="1"/>
</dbReference>
<dbReference type="InterPro" id="IPR001715">
    <property type="entry name" value="CH_dom"/>
</dbReference>
<proteinExistence type="predicted"/>
<feature type="domain" description="Calponin-homology (CH)" evidence="4">
    <location>
        <begin position="150"/>
        <end position="254"/>
    </location>
</feature>
<dbReference type="GO" id="GO:0051639">
    <property type="term" value="P:actin filament network formation"/>
    <property type="evidence" value="ECO:0007669"/>
    <property type="project" value="TreeGrafter"/>
</dbReference>
<keyword evidence="3" id="KW-0175">Coiled coil</keyword>
<dbReference type="GO" id="GO:0005884">
    <property type="term" value="C:actin filament"/>
    <property type="evidence" value="ECO:0007669"/>
    <property type="project" value="TreeGrafter"/>
</dbReference>
<evidence type="ECO:0000256" key="1">
    <source>
        <dbReference type="ARBA" id="ARBA00022737"/>
    </source>
</evidence>
<dbReference type="GO" id="GO:0051017">
    <property type="term" value="P:actin filament bundle assembly"/>
    <property type="evidence" value="ECO:0007669"/>
    <property type="project" value="InterPro"/>
</dbReference>
<accession>A0A2B4T1L4</accession>
<evidence type="ECO:0000256" key="3">
    <source>
        <dbReference type="SAM" id="Coils"/>
    </source>
</evidence>
<dbReference type="PROSITE" id="PS50021">
    <property type="entry name" value="CH"/>
    <property type="match status" value="2"/>
</dbReference>
<dbReference type="GO" id="GO:0032432">
    <property type="term" value="C:actin filament bundle"/>
    <property type="evidence" value="ECO:0007669"/>
    <property type="project" value="TreeGrafter"/>
</dbReference>
<dbReference type="InterPro" id="IPR036872">
    <property type="entry name" value="CH_dom_sf"/>
</dbReference>
<dbReference type="OrthoDB" id="5969725at2759"/>
<gene>
    <name evidence="5" type="primary">SAC6</name>
    <name evidence="5" type="ORF">AWC38_SpisGene436</name>
</gene>
<name>A0A2B4T1L4_STYPI</name>
<sequence>MATFAFTLAELEASVNFINSVMSKDSDLECLPIKPAQKLYQAQKNGVLFCKLLNRIRSGTIPCSRINKQVKNIHQALENQKLVIEGAQQLAIDVQNIKAEDLWSGKEYLVLEILWKIVRVGLLSYVNVENHPNLALMRRSNENWPRFVELPAEELLIRWVNYQLRHTLYRGPEMIDFGCSLKDSVIYSYLLNQLSPQRCSLSPLDEEDLFIRAKKVLSMADLIGCKKYLTPHELVKGNPRLNLAFLANLFHSTPGLEICATDMETARLVEELNTAHVRCRLVEEERKLLMEVTREMSEELKDVRKKLEESLKEMEILKRKALRLEDENKHFTDVEEAVRRLKAENSVLQIQLSDAKAVEDDSQATIKNQEITIDSLKKGKEVMSKEYTEKMNELENKISVTNRRQTTMVLQKEAIAHERDLLKRKHDKCDAELKRLQTQVDRRQRHVHQLRQIFKYFISDKGLAEKLYGNLDAKSLQSTNGKSKVTTFCQEGGRYLQETAPQMFLLKDNFLFVFDHEEEDNPSLVLRLDQATVNKQEHCVLELMFAQKEFSYYIKVSPASYVKDLQQELELASDWWTDRQRTSPCSRFKEVVRSNMLTSGDNRKKLNLKQTSIITADV</sequence>
<keyword evidence="1" id="KW-0677">Repeat</keyword>
<dbReference type="PANTHER" id="PTHR19961:SF18">
    <property type="entry name" value="FI19014P1"/>
    <property type="match status" value="1"/>
</dbReference>
<keyword evidence="2" id="KW-0009">Actin-binding</keyword>
<comment type="caution">
    <text evidence="5">The sequence shown here is derived from an EMBL/GenBank/DDBJ whole genome shotgun (WGS) entry which is preliminary data.</text>
</comment>
<reference evidence="6" key="1">
    <citation type="journal article" date="2017" name="bioRxiv">
        <title>Comparative analysis of the genomes of Stylophora pistillata and Acropora digitifera provides evidence for extensive differences between species of corals.</title>
        <authorList>
            <person name="Voolstra C.R."/>
            <person name="Li Y."/>
            <person name="Liew Y.J."/>
            <person name="Baumgarten S."/>
            <person name="Zoccola D."/>
            <person name="Flot J.-F."/>
            <person name="Tambutte S."/>
            <person name="Allemand D."/>
            <person name="Aranda M."/>
        </authorList>
    </citation>
    <scope>NUCLEOTIDE SEQUENCE [LARGE SCALE GENOMIC DNA]</scope>
</reference>
<evidence type="ECO:0000313" key="6">
    <source>
        <dbReference type="Proteomes" id="UP000225706"/>
    </source>
</evidence>
<dbReference type="Pfam" id="PF00307">
    <property type="entry name" value="CH"/>
    <property type="match status" value="2"/>
</dbReference>
<dbReference type="GO" id="GO:0005737">
    <property type="term" value="C:cytoplasm"/>
    <property type="evidence" value="ECO:0007669"/>
    <property type="project" value="TreeGrafter"/>
</dbReference>
<dbReference type="PANTHER" id="PTHR19961">
    <property type="entry name" value="FIMBRIN/PLASTIN"/>
    <property type="match status" value="1"/>
</dbReference>
<dbReference type="CDD" id="cd21218">
    <property type="entry name" value="CH_PLS_FIM_rpt2"/>
    <property type="match status" value="1"/>
</dbReference>
<keyword evidence="6" id="KW-1185">Reference proteome</keyword>
<evidence type="ECO:0000256" key="2">
    <source>
        <dbReference type="ARBA" id="ARBA00023203"/>
    </source>
</evidence>
<dbReference type="SMART" id="SM00033">
    <property type="entry name" value="CH"/>
    <property type="match status" value="2"/>
</dbReference>
<organism evidence="5 6">
    <name type="scientific">Stylophora pistillata</name>
    <name type="common">Smooth cauliflower coral</name>
    <dbReference type="NCBI Taxonomy" id="50429"/>
    <lineage>
        <taxon>Eukaryota</taxon>
        <taxon>Metazoa</taxon>
        <taxon>Cnidaria</taxon>
        <taxon>Anthozoa</taxon>
        <taxon>Hexacorallia</taxon>
        <taxon>Scleractinia</taxon>
        <taxon>Astrocoeniina</taxon>
        <taxon>Pocilloporidae</taxon>
        <taxon>Stylophora</taxon>
    </lineage>
</organism>
<dbReference type="STRING" id="50429.A0A2B4T1L4"/>
<dbReference type="AlphaFoldDB" id="A0A2B4T1L4"/>
<evidence type="ECO:0000259" key="4">
    <source>
        <dbReference type="PROSITE" id="PS50021"/>
    </source>
</evidence>
<dbReference type="Proteomes" id="UP000225706">
    <property type="component" value="Unassembled WGS sequence"/>
</dbReference>
<dbReference type="InterPro" id="IPR039959">
    <property type="entry name" value="Fimbrin/Plastin"/>
</dbReference>
<protein>
    <submittedName>
        <fullName evidence="5">Fimbrin</fullName>
    </submittedName>
</protein>
<dbReference type="SUPFAM" id="SSF47576">
    <property type="entry name" value="Calponin-homology domain, CH-domain"/>
    <property type="match status" value="1"/>
</dbReference>
<feature type="domain" description="Calponin-homology (CH)" evidence="4">
    <location>
        <begin position="8"/>
        <end position="122"/>
    </location>
</feature>
<evidence type="ECO:0000313" key="5">
    <source>
        <dbReference type="EMBL" id="PFX34682.1"/>
    </source>
</evidence>
<dbReference type="EMBL" id="LSMT01000003">
    <property type="protein sequence ID" value="PFX34682.1"/>
    <property type="molecule type" value="Genomic_DNA"/>
</dbReference>
<dbReference type="GO" id="GO:0051015">
    <property type="term" value="F:actin filament binding"/>
    <property type="evidence" value="ECO:0007669"/>
    <property type="project" value="InterPro"/>
</dbReference>
<dbReference type="Gene3D" id="1.10.418.10">
    <property type="entry name" value="Calponin-like domain"/>
    <property type="match status" value="2"/>
</dbReference>
<feature type="coiled-coil region" evidence="3">
    <location>
        <begin position="282"/>
        <end position="439"/>
    </location>
</feature>